<dbReference type="SUPFAM" id="SSF57850">
    <property type="entry name" value="RING/U-box"/>
    <property type="match status" value="1"/>
</dbReference>
<dbReference type="Proteomes" id="UP001445335">
    <property type="component" value="Unassembled WGS sequence"/>
</dbReference>
<dbReference type="InterPro" id="IPR002130">
    <property type="entry name" value="Cyclophilin-type_PPIase_dom"/>
</dbReference>
<dbReference type="InterPro" id="IPR020892">
    <property type="entry name" value="Cyclophilin-type_PPIase_CS"/>
</dbReference>
<comment type="function">
    <text evidence="3">May catalyze the cis-trans isomerization of proline imidic peptide bonds in oligopeptides thereby assisting the folding of proteins. May also function as a chaperone, playing a role in intracellular transport of proteins. May also have a protein ubiquitin ligase activity acting as an E3 ubiquitin protein ligase or as a ubiquitin-ubiquitin ligase promoting elongation of ubiquitin chains on proteins.</text>
</comment>
<dbReference type="GO" id="GO:0003755">
    <property type="term" value="F:peptidyl-prolyl cis-trans isomerase activity"/>
    <property type="evidence" value="ECO:0007669"/>
    <property type="project" value="UniProtKB-KW"/>
</dbReference>
<dbReference type="CDD" id="cd01923">
    <property type="entry name" value="cyclophilin_RING"/>
    <property type="match status" value="1"/>
</dbReference>
<evidence type="ECO:0000256" key="5">
    <source>
        <dbReference type="ARBA" id="ARBA00007930"/>
    </source>
</evidence>
<evidence type="ECO:0000256" key="10">
    <source>
        <dbReference type="ARBA" id="ARBA00023242"/>
    </source>
</evidence>
<feature type="compositionally biased region" description="Gly residues" evidence="11">
    <location>
        <begin position="625"/>
        <end position="639"/>
    </location>
</feature>
<evidence type="ECO:0000256" key="1">
    <source>
        <dbReference type="ARBA" id="ARBA00000900"/>
    </source>
</evidence>
<dbReference type="PANTHER" id="PTHR45625">
    <property type="entry name" value="PEPTIDYL-PROLYL CIS-TRANS ISOMERASE-RELATED"/>
    <property type="match status" value="1"/>
</dbReference>
<evidence type="ECO:0000256" key="6">
    <source>
        <dbReference type="ARBA" id="ARBA00022679"/>
    </source>
</evidence>
<sequence length="660" mass="70619">MGRKSLKKDRGYMTATEWRTEGGGFKDRSTGGFKRLPFFCCAIAFTPFEDPACTLDGTTFDITNIVPYIQKVRRHPVTGEPLELKDVVKLTFHKNADGEYHCPVLNKVFTESTHIVALRPTGNVFCYEAIEELNIKPKFWKDLLTDELFARKDIIHLQDPLNLQGKNLSEFDHVKRGLALVGDDELAEQAADPMFGIKVDGLSDDVKRAMAKLNSADAAQALEDGGGGKKAQALRKLAEAQSAAKAKRKNGGADEPAAQKAAGGPDPRLQPPERNEAAVTFKPGTSTWATDDPSQAAPWVRAQMRKELEAGTWRGQAKDDKAGAAGVKKPVPAPYMSAQYKEDAMRTTGAASRSFTSTAVGVATKNTRMQVRVERCPSAKAYLRLHTSLGDLNLELHCDMAPRACENFLALSEGGYYAGTAFHRSIRNFMIQGGDPTSTGTGGESIYGAPFRDEVDPRLTHSGRGVLSMANSGPHTNGSQFFILYKSARHLDFKHTVFGRVVGGLETLTAMERVPTDADDRPKIDIRITGATVFVNPYKDEEEAERKAAEAERLKAEKEAGAPTADEAVGTWFSNPAAPAAAAAAALDADLPAERAGVGKYLPAAALRAARAPNLAQAAGADAQNGGGVRDSGGGGGAGTAPPPAKRVKAGAGYGNFDAW</sequence>
<gene>
    <name evidence="14" type="ORF">WJX81_000256</name>
</gene>
<feature type="domain" description="U-box" evidence="13">
    <location>
        <begin position="34"/>
        <end position="107"/>
    </location>
</feature>
<comment type="subcellular location">
    <subcellularLocation>
        <location evidence="4">Nucleus</location>
    </subcellularLocation>
</comment>
<dbReference type="EMBL" id="JALJOU010000020">
    <property type="protein sequence ID" value="KAK9838088.1"/>
    <property type="molecule type" value="Genomic_DNA"/>
</dbReference>
<dbReference type="CDD" id="cd16663">
    <property type="entry name" value="RING-Ubox_PPIL2"/>
    <property type="match status" value="1"/>
</dbReference>
<feature type="region of interest" description="Disordered" evidence="11">
    <location>
        <begin position="221"/>
        <end position="273"/>
    </location>
</feature>
<evidence type="ECO:0000256" key="7">
    <source>
        <dbReference type="ARBA" id="ARBA00022786"/>
    </source>
</evidence>
<evidence type="ECO:0000259" key="13">
    <source>
        <dbReference type="PROSITE" id="PS51698"/>
    </source>
</evidence>
<dbReference type="SUPFAM" id="SSF50891">
    <property type="entry name" value="Cyclophilin-like"/>
    <property type="match status" value="1"/>
</dbReference>
<dbReference type="Pfam" id="PF00160">
    <property type="entry name" value="Pro_isomerase"/>
    <property type="match status" value="1"/>
</dbReference>
<dbReference type="Gene3D" id="3.30.40.10">
    <property type="entry name" value="Zinc/RING finger domain, C3HC4 (zinc finger)"/>
    <property type="match status" value="1"/>
</dbReference>
<dbReference type="PROSITE" id="PS51698">
    <property type="entry name" value="U_BOX"/>
    <property type="match status" value="1"/>
</dbReference>
<evidence type="ECO:0000256" key="3">
    <source>
        <dbReference type="ARBA" id="ARBA00003697"/>
    </source>
</evidence>
<dbReference type="InterPro" id="IPR029000">
    <property type="entry name" value="Cyclophilin-like_dom_sf"/>
</dbReference>
<keyword evidence="10" id="KW-0539">Nucleus</keyword>
<feature type="domain" description="PPIase cyclophilin-type" evidence="12">
    <location>
        <begin position="386"/>
        <end position="533"/>
    </location>
</feature>
<dbReference type="Gene3D" id="2.40.100.10">
    <property type="entry name" value="Cyclophilin-like"/>
    <property type="match status" value="1"/>
</dbReference>
<evidence type="ECO:0000256" key="4">
    <source>
        <dbReference type="ARBA" id="ARBA00004123"/>
    </source>
</evidence>
<dbReference type="FunFam" id="3.30.40.10:FF:000079">
    <property type="entry name" value="Peptidyl-prolyl cis-trans isomerase 2"/>
    <property type="match status" value="1"/>
</dbReference>
<dbReference type="PROSITE" id="PS50072">
    <property type="entry name" value="CSA_PPIASE_2"/>
    <property type="match status" value="1"/>
</dbReference>
<accession>A0AAW1RWE1</accession>
<keyword evidence="15" id="KW-1185">Reference proteome</keyword>
<comment type="similarity">
    <text evidence="5">Belongs to the cyclophilin-type PPIase family. PPIL2 subfamily.</text>
</comment>
<dbReference type="PROSITE" id="PS00170">
    <property type="entry name" value="CSA_PPIASE_1"/>
    <property type="match status" value="1"/>
</dbReference>
<organism evidence="14 15">
    <name type="scientific">Elliptochloris bilobata</name>
    <dbReference type="NCBI Taxonomy" id="381761"/>
    <lineage>
        <taxon>Eukaryota</taxon>
        <taxon>Viridiplantae</taxon>
        <taxon>Chlorophyta</taxon>
        <taxon>core chlorophytes</taxon>
        <taxon>Trebouxiophyceae</taxon>
        <taxon>Trebouxiophyceae incertae sedis</taxon>
        <taxon>Elliptochloris clade</taxon>
        <taxon>Elliptochloris</taxon>
    </lineage>
</organism>
<dbReference type="InterPro" id="IPR003613">
    <property type="entry name" value="Ubox_domain"/>
</dbReference>
<dbReference type="GO" id="GO:0006457">
    <property type="term" value="P:protein folding"/>
    <property type="evidence" value="ECO:0007669"/>
    <property type="project" value="InterPro"/>
</dbReference>
<keyword evidence="6" id="KW-0808">Transferase</keyword>
<dbReference type="AlphaFoldDB" id="A0AAW1RWE1"/>
<dbReference type="PANTHER" id="PTHR45625:SF1">
    <property type="entry name" value="RING-TYPE E3 UBIQUITIN-PROTEIN LIGASE PPIL2"/>
    <property type="match status" value="1"/>
</dbReference>
<protein>
    <recommendedName>
        <fullName evidence="16">Peptidylprolyl isomerase</fullName>
    </recommendedName>
</protein>
<dbReference type="InterPro" id="IPR013083">
    <property type="entry name" value="Znf_RING/FYVE/PHD"/>
</dbReference>
<comment type="catalytic activity">
    <reaction evidence="1">
        <text>S-ubiquitinyl-[E2 ubiquitin-conjugating enzyme]-L-cysteine + [acceptor protein]-L-lysine = [E2 ubiquitin-conjugating enzyme]-L-cysteine + N(6)-ubiquitinyl-[acceptor protein]-L-lysine.</text>
        <dbReference type="EC" id="2.3.2.27"/>
    </reaction>
</comment>
<evidence type="ECO:0000256" key="2">
    <source>
        <dbReference type="ARBA" id="ARBA00000971"/>
    </source>
</evidence>
<evidence type="ECO:0008006" key="16">
    <source>
        <dbReference type="Google" id="ProtNLM"/>
    </source>
</evidence>
<comment type="catalytic activity">
    <reaction evidence="2">
        <text>[protein]-peptidylproline (omega=180) = [protein]-peptidylproline (omega=0)</text>
        <dbReference type="Rhea" id="RHEA:16237"/>
        <dbReference type="Rhea" id="RHEA-COMP:10747"/>
        <dbReference type="Rhea" id="RHEA-COMP:10748"/>
        <dbReference type="ChEBI" id="CHEBI:83833"/>
        <dbReference type="ChEBI" id="CHEBI:83834"/>
        <dbReference type="EC" id="5.2.1.8"/>
    </reaction>
</comment>
<evidence type="ECO:0000313" key="14">
    <source>
        <dbReference type="EMBL" id="KAK9838088.1"/>
    </source>
</evidence>
<dbReference type="InterPro" id="IPR026951">
    <property type="entry name" value="PPIL2_U-box_dom"/>
</dbReference>
<evidence type="ECO:0000313" key="15">
    <source>
        <dbReference type="Proteomes" id="UP001445335"/>
    </source>
</evidence>
<dbReference type="SMART" id="SM00504">
    <property type="entry name" value="Ubox"/>
    <property type="match status" value="1"/>
</dbReference>
<evidence type="ECO:0000256" key="11">
    <source>
        <dbReference type="SAM" id="MobiDB-lite"/>
    </source>
</evidence>
<keyword evidence="9" id="KW-0413">Isomerase</keyword>
<dbReference type="FunFam" id="2.40.100.10:FF:000014">
    <property type="entry name" value="Peptidyl-prolyl cis-trans isomerase cyp65"/>
    <property type="match status" value="1"/>
</dbReference>
<keyword evidence="7" id="KW-0833">Ubl conjugation pathway</keyword>
<dbReference type="InterPro" id="IPR044666">
    <property type="entry name" value="Cyclophilin_A-like"/>
</dbReference>
<dbReference type="GO" id="GO:0061630">
    <property type="term" value="F:ubiquitin protein ligase activity"/>
    <property type="evidence" value="ECO:0007669"/>
    <property type="project" value="UniProtKB-EC"/>
</dbReference>
<name>A0AAW1RWE1_9CHLO</name>
<comment type="caution">
    <text evidence="14">The sequence shown here is derived from an EMBL/GenBank/DDBJ whole genome shotgun (WGS) entry which is preliminary data.</text>
</comment>
<keyword evidence="8" id="KW-0697">Rotamase</keyword>
<dbReference type="GO" id="GO:0000209">
    <property type="term" value="P:protein polyubiquitination"/>
    <property type="evidence" value="ECO:0007669"/>
    <property type="project" value="TreeGrafter"/>
</dbReference>
<feature type="region of interest" description="Disordered" evidence="11">
    <location>
        <begin position="620"/>
        <end position="660"/>
    </location>
</feature>
<dbReference type="GO" id="GO:0071013">
    <property type="term" value="C:catalytic step 2 spliceosome"/>
    <property type="evidence" value="ECO:0007669"/>
    <property type="project" value="TreeGrafter"/>
</dbReference>
<reference evidence="14 15" key="1">
    <citation type="journal article" date="2024" name="Nat. Commun.">
        <title>Phylogenomics reveals the evolutionary origins of lichenization in chlorophyte algae.</title>
        <authorList>
            <person name="Puginier C."/>
            <person name="Libourel C."/>
            <person name="Otte J."/>
            <person name="Skaloud P."/>
            <person name="Haon M."/>
            <person name="Grisel S."/>
            <person name="Petersen M."/>
            <person name="Berrin J.G."/>
            <person name="Delaux P.M."/>
            <person name="Dal Grande F."/>
            <person name="Keller J."/>
        </authorList>
    </citation>
    <scope>NUCLEOTIDE SEQUENCE [LARGE SCALE GENOMIC DNA]</scope>
    <source>
        <strain evidence="14 15">SAG 245.80</strain>
    </source>
</reference>
<proteinExistence type="inferred from homology"/>
<evidence type="ECO:0000259" key="12">
    <source>
        <dbReference type="PROSITE" id="PS50072"/>
    </source>
</evidence>
<evidence type="ECO:0000256" key="9">
    <source>
        <dbReference type="ARBA" id="ARBA00023235"/>
    </source>
</evidence>
<evidence type="ECO:0000256" key="8">
    <source>
        <dbReference type="ARBA" id="ARBA00023110"/>
    </source>
</evidence>
<dbReference type="PRINTS" id="PR00153">
    <property type="entry name" value="CSAPPISMRASE"/>
</dbReference>